<sequence length="152" mass="17125">MKSTRVYHLTRVLVRARKNIYGGRAGWALGFEAPKPLGLSFPPVYQPELVEIFYWYENVRKRHESVGSDSFVMSFFNSSAPPVVVYRSFLSPKDASDSLADKPAHEDMSWTFEYSSGYTCCTNAPQSKRAKEVLSQEGDEAKQPKSLSPMSS</sequence>
<comment type="caution">
    <text evidence="2">The sequence shown here is derived from an EMBL/GenBank/DDBJ whole genome shotgun (WGS) entry which is preliminary data.</text>
</comment>
<reference evidence="2" key="1">
    <citation type="submission" date="2016-03" db="EMBL/GenBank/DDBJ databases">
        <title>Mechanisms controlling the formation of the plant cell surface in tip-growing cells are functionally conserved among land plants.</title>
        <authorList>
            <person name="Honkanen S."/>
            <person name="Jones V.A."/>
            <person name="Morieri G."/>
            <person name="Champion C."/>
            <person name="Hetherington A.J."/>
            <person name="Kelly S."/>
            <person name="Saint-Marcoux D."/>
            <person name="Proust H."/>
            <person name="Prescott H."/>
            <person name="Dolan L."/>
        </authorList>
    </citation>
    <scope>NUCLEOTIDE SEQUENCE [LARGE SCALE GENOMIC DNA]</scope>
    <source>
        <tissue evidence="2">Whole gametophyte</tissue>
    </source>
</reference>
<proteinExistence type="predicted"/>
<dbReference type="AlphaFoldDB" id="A0A176WRN4"/>
<evidence type="ECO:0000313" key="2">
    <source>
        <dbReference type="EMBL" id="OAE35203.1"/>
    </source>
</evidence>
<organism evidence="2 3">
    <name type="scientific">Marchantia polymorpha subsp. ruderalis</name>
    <dbReference type="NCBI Taxonomy" id="1480154"/>
    <lineage>
        <taxon>Eukaryota</taxon>
        <taxon>Viridiplantae</taxon>
        <taxon>Streptophyta</taxon>
        <taxon>Embryophyta</taxon>
        <taxon>Marchantiophyta</taxon>
        <taxon>Marchantiopsida</taxon>
        <taxon>Marchantiidae</taxon>
        <taxon>Marchantiales</taxon>
        <taxon>Marchantiaceae</taxon>
        <taxon>Marchantia</taxon>
    </lineage>
</organism>
<protein>
    <submittedName>
        <fullName evidence="2">Uncharacterized protein</fullName>
    </submittedName>
</protein>
<gene>
    <name evidence="2" type="ORF">AXG93_1550s1090</name>
</gene>
<evidence type="ECO:0000313" key="3">
    <source>
        <dbReference type="Proteomes" id="UP000077202"/>
    </source>
</evidence>
<feature type="region of interest" description="Disordered" evidence="1">
    <location>
        <begin position="129"/>
        <end position="152"/>
    </location>
</feature>
<evidence type="ECO:0000256" key="1">
    <source>
        <dbReference type="SAM" id="MobiDB-lite"/>
    </source>
</evidence>
<accession>A0A176WRN4</accession>
<keyword evidence="3" id="KW-1185">Reference proteome</keyword>
<dbReference type="Proteomes" id="UP000077202">
    <property type="component" value="Unassembled WGS sequence"/>
</dbReference>
<dbReference type="EMBL" id="LVLJ01000228">
    <property type="protein sequence ID" value="OAE35203.1"/>
    <property type="molecule type" value="Genomic_DNA"/>
</dbReference>
<name>A0A176WRN4_MARPO</name>
<feature type="compositionally biased region" description="Basic and acidic residues" evidence="1">
    <location>
        <begin position="129"/>
        <end position="143"/>
    </location>
</feature>